<dbReference type="InterPro" id="IPR041490">
    <property type="entry name" value="KstR2_TetR_C"/>
</dbReference>
<dbReference type="HOGENOM" id="CLU_069356_12_4_6"/>
<dbReference type="GO" id="GO:0000976">
    <property type="term" value="F:transcription cis-regulatory region binding"/>
    <property type="evidence" value="ECO:0007669"/>
    <property type="project" value="TreeGrafter"/>
</dbReference>
<evidence type="ECO:0000256" key="3">
    <source>
        <dbReference type="ARBA" id="ARBA00023163"/>
    </source>
</evidence>
<dbReference type="Pfam" id="PF00440">
    <property type="entry name" value="TetR_N"/>
    <property type="match status" value="1"/>
</dbReference>
<evidence type="ECO:0000256" key="1">
    <source>
        <dbReference type="ARBA" id="ARBA00023015"/>
    </source>
</evidence>
<evidence type="ECO:0000313" key="6">
    <source>
        <dbReference type="EMBL" id="AJD48655.1"/>
    </source>
</evidence>
<protein>
    <submittedName>
        <fullName evidence="6">Transcriptional regulator</fullName>
    </submittedName>
</protein>
<dbReference type="Proteomes" id="UP000006764">
    <property type="component" value="Chromosome"/>
</dbReference>
<dbReference type="AlphaFoldDB" id="A0A0B4XPI3"/>
<dbReference type="InterPro" id="IPR001647">
    <property type="entry name" value="HTH_TetR"/>
</dbReference>
<dbReference type="InterPro" id="IPR050109">
    <property type="entry name" value="HTH-type_TetR-like_transc_reg"/>
</dbReference>
<evidence type="ECO:0000256" key="4">
    <source>
        <dbReference type="PROSITE-ProRule" id="PRU00335"/>
    </source>
</evidence>
<dbReference type="Gene3D" id="1.10.357.10">
    <property type="entry name" value="Tetracycline Repressor, domain 2"/>
    <property type="match status" value="1"/>
</dbReference>
<dbReference type="InterPro" id="IPR036271">
    <property type="entry name" value="Tet_transcr_reg_TetR-rel_C_sf"/>
</dbReference>
<dbReference type="PRINTS" id="PR00455">
    <property type="entry name" value="HTHTETR"/>
</dbReference>
<gene>
    <name evidence="6" type="ORF">S7S_11215</name>
</gene>
<dbReference type="KEGG" id="apac:S7S_11215"/>
<keyword evidence="7" id="KW-1185">Reference proteome</keyword>
<dbReference type="Pfam" id="PF17932">
    <property type="entry name" value="TetR_C_24"/>
    <property type="match status" value="1"/>
</dbReference>
<dbReference type="SUPFAM" id="SSF46689">
    <property type="entry name" value="Homeodomain-like"/>
    <property type="match status" value="1"/>
</dbReference>
<accession>A0A0B4XPI3</accession>
<evidence type="ECO:0000259" key="5">
    <source>
        <dbReference type="PROSITE" id="PS50977"/>
    </source>
</evidence>
<reference evidence="6 7" key="1">
    <citation type="journal article" date="2012" name="J. Bacteriol.">
        <title>Genome sequence of an alkane-degrading bacterium, Alcanivorax pacificus type strain W11-5, isolated from deep sea sediment.</title>
        <authorList>
            <person name="Lai Q."/>
            <person name="Shao Z."/>
        </authorList>
    </citation>
    <scope>NUCLEOTIDE SEQUENCE [LARGE SCALE GENOMIC DNA]</scope>
    <source>
        <strain evidence="6 7">W11-5</strain>
    </source>
</reference>
<dbReference type="EMBL" id="CP004387">
    <property type="protein sequence ID" value="AJD48655.1"/>
    <property type="molecule type" value="Genomic_DNA"/>
</dbReference>
<dbReference type="GO" id="GO:0003700">
    <property type="term" value="F:DNA-binding transcription factor activity"/>
    <property type="evidence" value="ECO:0007669"/>
    <property type="project" value="TreeGrafter"/>
</dbReference>
<feature type="domain" description="HTH tetR-type" evidence="5">
    <location>
        <begin position="1"/>
        <end position="55"/>
    </location>
</feature>
<keyword evidence="2 4" id="KW-0238">DNA-binding</keyword>
<dbReference type="PANTHER" id="PTHR30055">
    <property type="entry name" value="HTH-TYPE TRANSCRIPTIONAL REGULATOR RUTR"/>
    <property type="match status" value="1"/>
</dbReference>
<dbReference type="STRING" id="391936.S7S_11215"/>
<keyword evidence="1" id="KW-0805">Transcription regulation</keyword>
<feature type="DNA-binding region" description="H-T-H motif" evidence="4">
    <location>
        <begin position="18"/>
        <end position="37"/>
    </location>
</feature>
<dbReference type="PANTHER" id="PTHR30055:SF234">
    <property type="entry name" value="HTH-TYPE TRANSCRIPTIONAL REGULATOR BETI"/>
    <property type="match status" value="1"/>
</dbReference>
<keyword evidence="3" id="KW-0804">Transcription</keyword>
<dbReference type="PROSITE" id="PS50977">
    <property type="entry name" value="HTH_TETR_2"/>
    <property type="match status" value="1"/>
</dbReference>
<dbReference type="Gene3D" id="1.10.10.60">
    <property type="entry name" value="Homeodomain-like"/>
    <property type="match status" value="1"/>
</dbReference>
<dbReference type="SUPFAM" id="SSF48498">
    <property type="entry name" value="Tetracyclin repressor-like, C-terminal domain"/>
    <property type="match status" value="1"/>
</dbReference>
<dbReference type="InterPro" id="IPR009057">
    <property type="entry name" value="Homeodomain-like_sf"/>
</dbReference>
<proteinExistence type="predicted"/>
<evidence type="ECO:0000256" key="2">
    <source>
        <dbReference type="ARBA" id="ARBA00023125"/>
    </source>
</evidence>
<organism evidence="6 7">
    <name type="scientific">Isoalcanivorax pacificus W11-5</name>
    <dbReference type="NCBI Taxonomy" id="391936"/>
    <lineage>
        <taxon>Bacteria</taxon>
        <taxon>Pseudomonadati</taxon>
        <taxon>Pseudomonadota</taxon>
        <taxon>Gammaproteobacteria</taxon>
        <taxon>Oceanospirillales</taxon>
        <taxon>Alcanivoracaceae</taxon>
        <taxon>Isoalcanivorax</taxon>
    </lineage>
</organism>
<name>A0A0B4XPI3_9GAMM</name>
<evidence type="ECO:0000313" key="7">
    <source>
        <dbReference type="Proteomes" id="UP000006764"/>
    </source>
</evidence>
<sequence length="186" mass="21144">MLAAAAALFRERGYERTTVKEIAEACDMLPGSLHYRYPSKESLLVDLMRLALEQASSALARATVGVSDPVEQLRRGINAHLDLLVDGSDMVYVLLFEWRSLRGEARQEMIDLRDRYERLWAAMLQSLASQGIIRADVDLNLLRLFGLGGLNWVATWFDKKGRYSLEDIGNFVWQLIRDAVINQADR</sequence>